<sequence>MILPPMGTPGQCPKHERAWTPGEDELLISLYGKNTAAEMAALLPEPGRTPDATAKRLEVLRRLYPNRVGCICRRYTKSEDDFIRKNCHTMTVAEIAAYFGDRTPKAVKERGARIGVNFYKCGEQHRNAKYQDDLVMRIQKWRDDFGLTFGEIDRMLGTPKTTARHLYNRLTADYAIVRDLLP</sequence>
<dbReference type="EMBL" id="DACSEO010000079">
    <property type="protein sequence ID" value="HAT1683940.1"/>
    <property type="molecule type" value="Genomic_DNA"/>
</dbReference>
<comment type="caution">
    <text evidence="1">The sequence shown here is derived from an EMBL/GenBank/DDBJ whole genome shotgun (WGS) entry which is preliminary data.</text>
</comment>
<dbReference type="InterPro" id="IPR001005">
    <property type="entry name" value="SANT/Myb"/>
</dbReference>
<accession>A0AAN5LBI9</accession>
<reference evidence="1" key="2">
    <citation type="submission" date="2020-11" db="EMBL/GenBank/DDBJ databases">
        <authorList>
            <consortium name="NCBI Pathogen Detection Project"/>
        </authorList>
    </citation>
    <scope>NUCLEOTIDE SEQUENCE</scope>
    <source>
        <strain evidence="1">R404</strain>
    </source>
</reference>
<dbReference type="Proteomes" id="UP000856143">
    <property type="component" value="Unassembled WGS sequence"/>
</dbReference>
<dbReference type="CDD" id="cd00167">
    <property type="entry name" value="SANT"/>
    <property type="match status" value="1"/>
</dbReference>
<gene>
    <name evidence="1" type="ORF">I8Y21_004702</name>
</gene>
<dbReference type="AlphaFoldDB" id="A0AAN5LBI9"/>
<evidence type="ECO:0000313" key="2">
    <source>
        <dbReference type="Proteomes" id="UP000856143"/>
    </source>
</evidence>
<name>A0AAN5LBI9_KLEOX</name>
<evidence type="ECO:0000313" key="1">
    <source>
        <dbReference type="EMBL" id="HAT1683940.1"/>
    </source>
</evidence>
<organism evidence="1 2">
    <name type="scientific">Klebsiella oxytoca</name>
    <dbReference type="NCBI Taxonomy" id="571"/>
    <lineage>
        <taxon>Bacteria</taxon>
        <taxon>Pseudomonadati</taxon>
        <taxon>Pseudomonadota</taxon>
        <taxon>Gammaproteobacteria</taxon>
        <taxon>Enterobacterales</taxon>
        <taxon>Enterobacteriaceae</taxon>
        <taxon>Klebsiella/Raoultella group</taxon>
        <taxon>Klebsiella</taxon>
    </lineage>
</organism>
<proteinExistence type="predicted"/>
<reference evidence="1" key="1">
    <citation type="journal article" date="2018" name="Genome Biol.">
        <title>SKESA: strategic k-mer extension for scrupulous assemblies.</title>
        <authorList>
            <person name="Souvorov A."/>
            <person name="Agarwala R."/>
            <person name="Lipman D.J."/>
        </authorList>
    </citation>
    <scope>NUCLEOTIDE SEQUENCE</scope>
    <source>
        <strain evidence="1">R404</strain>
    </source>
</reference>
<protein>
    <submittedName>
        <fullName evidence="1">SANT/Myb domain-containing protein</fullName>
    </submittedName>
</protein>